<dbReference type="PROSITE" id="PS51379">
    <property type="entry name" value="4FE4S_FER_2"/>
    <property type="match status" value="2"/>
</dbReference>
<proteinExistence type="predicted"/>
<evidence type="ECO:0000256" key="3">
    <source>
        <dbReference type="ARBA" id="ARBA00013529"/>
    </source>
</evidence>
<evidence type="ECO:0000313" key="10">
    <source>
        <dbReference type="EMBL" id="SFG08714.1"/>
    </source>
</evidence>
<sequence length="321" mass="36647">MIIVSHGRPLSSPQVEICRNREWCLMRVLILYFSGTGNTDYVAKYLQRKLAILSVDSDLGSIENILPEESTEFDLLIIGFPIYAGAPPVFFQQYLNLLPNVNQKGIFVFCTRAMFAGHAINDVYEQLGRKGYIPLDYKIIGMPGSDGLPFVSESSKYVQKALNKDYSDIKEINEFAERIAYVIGEINRGKTVAAMRRRAPRGIPLLNTIFQLLWDFGYKFAEKKIKTGFWADEKCVQCGLCVRQCPSKNISLINGSVTFNTRCYMCMRCINQCPEEAIQIGKGTVNKFRWKGPTGYFRPESKEFFEKKYPEDNRPRKAGRV</sequence>
<dbReference type="NCBIfam" id="NF038196">
    <property type="entry name" value="ferrodoxin_EFR1"/>
    <property type="match status" value="1"/>
</dbReference>
<keyword evidence="11" id="KW-1185">Reference proteome</keyword>
<name>A0A1I2NY20_9FIRM</name>
<evidence type="ECO:0000256" key="5">
    <source>
        <dbReference type="ARBA" id="ARBA00022723"/>
    </source>
</evidence>
<dbReference type="OrthoDB" id="9813995at2"/>
<dbReference type="InterPro" id="IPR047964">
    <property type="entry name" value="EFR1-like"/>
</dbReference>
<evidence type="ECO:0000259" key="8">
    <source>
        <dbReference type="PROSITE" id="PS50902"/>
    </source>
</evidence>
<dbReference type="EMBL" id="FOOX01000002">
    <property type="protein sequence ID" value="SFG08714.1"/>
    <property type="molecule type" value="Genomic_DNA"/>
</dbReference>
<dbReference type="GO" id="GO:0010181">
    <property type="term" value="F:FMN binding"/>
    <property type="evidence" value="ECO:0007669"/>
    <property type="project" value="InterPro"/>
</dbReference>
<dbReference type="InterPro" id="IPR008254">
    <property type="entry name" value="Flavodoxin/NO_synth"/>
</dbReference>
<dbReference type="Gene3D" id="3.40.50.360">
    <property type="match status" value="1"/>
</dbReference>
<dbReference type="InterPro" id="IPR050157">
    <property type="entry name" value="PSI_iron-sulfur_center"/>
</dbReference>
<keyword evidence="5" id="KW-0479">Metal-binding</keyword>
<dbReference type="GO" id="GO:0051539">
    <property type="term" value="F:4 iron, 4 sulfur cluster binding"/>
    <property type="evidence" value="ECO:0007669"/>
    <property type="project" value="UniProtKB-KW"/>
</dbReference>
<accession>A0A1I2NY20</accession>
<dbReference type="GO" id="GO:0016651">
    <property type="term" value="F:oxidoreductase activity, acting on NAD(P)H"/>
    <property type="evidence" value="ECO:0007669"/>
    <property type="project" value="UniProtKB-ARBA"/>
</dbReference>
<keyword evidence="4" id="KW-0004">4Fe-4S</keyword>
<keyword evidence="7" id="KW-0411">Iron-sulfur</keyword>
<dbReference type="STRING" id="341036.SAMN05660649_00623"/>
<evidence type="ECO:0000256" key="2">
    <source>
        <dbReference type="ARBA" id="ARBA00003532"/>
    </source>
</evidence>
<dbReference type="Gene3D" id="3.30.70.20">
    <property type="match status" value="1"/>
</dbReference>
<dbReference type="AlphaFoldDB" id="A0A1I2NY20"/>
<dbReference type="InterPro" id="IPR001226">
    <property type="entry name" value="Flavodoxin_CS"/>
</dbReference>
<feature type="domain" description="4Fe-4S ferredoxin-type" evidence="9">
    <location>
        <begin position="226"/>
        <end position="255"/>
    </location>
</feature>
<evidence type="ECO:0000256" key="7">
    <source>
        <dbReference type="ARBA" id="ARBA00023014"/>
    </source>
</evidence>
<dbReference type="PROSITE" id="PS50902">
    <property type="entry name" value="FLAVODOXIN_LIKE"/>
    <property type="match status" value="1"/>
</dbReference>
<dbReference type="SUPFAM" id="SSF54862">
    <property type="entry name" value="4Fe-4S ferredoxins"/>
    <property type="match status" value="1"/>
</dbReference>
<evidence type="ECO:0000256" key="1">
    <source>
        <dbReference type="ARBA" id="ARBA00001966"/>
    </source>
</evidence>
<organism evidence="10 11">
    <name type="scientific">Desulfotruncus arcticus DSM 17038</name>
    <dbReference type="NCBI Taxonomy" id="1121424"/>
    <lineage>
        <taxon>Bacteria</taxon>
        <taxon>Bacillati</taxon>
        <taxon>Bacillota</taxon>
        <taxon>Clostridia</taxon>
        <taxon>Eubacteriales</taxon>
        <taxon>Desulfallaceae</taxon>
        <taxon>Desulfotruncus</taxon>
    </lineage>
</organism>
<evidence type="ECO:0000256" key="6">
    <source>
        <dbReference type="ARBA" id="ARBA00023004"/>
    </source>
</evidence>
<evidence type="ECO:0000313" key="11">
    <source>
        <dbReference type="Proteomes" id="UP000199337"/>
    </source>
</evidence>
<dbReference type="PROSITE" id="PS00198">
    <property type="entry name" value="4FE4S_FER_1"/>
    <property type="match status" value="2"/>
</dbReference>
<dbReference type="PANTHER" id="PTHR24960:SF79">
    <property type="entry name" value="PHOTOSYSTEM I IRON-SULFUR CENTER"/>
    <property type="match status" value="1"/>
</dbReference>
<dbReference type="InterPro" id="IPR017896">
    <property type="entry name" value="4Fe4S_Fe-S-bd"/>
</dbReference>
<dbReference type="InterPro" id="IPR017900">
    <property type="entry name" value="4Fe4S_Fe_S_CS"/>
</dbReference>
<protein>
    <recommendedName>
        <fullName evidence="3">Ferredoxin</fullName>
    </recommendedName>
</protein>
<reference evidence="11" key="1">
    <citation type="submission" date="2016-10" db="EMBL/GenBank/DDBJ databases">
        <authorList>
            <person name="Varghese N."/>
            <person name="Submissions S."/>
        </authorList>
    </citation>
    <scope>NUCLEOTIDE SEQUENCE [LARGE SCALE GENOMIC DNA]</scope>
    <source>
        <strain evidence="11">DSM 17038</strain>
    </source>
</reference>
<dbReference type="GO" id="GO:0046872">
    <property type="term" value="F:metal ion binding"/>
    <property type="evidence" value="ECO:0007669"/>
    <property type="project" value="UniProtKB-KW"/>
</dbReference>
<gene>
    <name evidence="10" type="ORF">SAMN05660649_00623</name>
</gene>
<dbReference type="PANTHER" id="PTHR24960">
    <property type="entry name" value="PHOTOSYSTEM I IRON-SULFUR CENTER-RELATED"/>
    <property type="match status" value="1"/>
</dbReference>
<comment type="function">
    <text evidence="2">Ferredoxins are iron-sulfur proteins that transfer electrons in a wide variety of metabolic reactions.</text>
</comment>
<dbReference type="Pfam" id="PF13187">
    <property type="entry name" value="Fer4_9"/>
    <property type="match status" value="1"/>
</dbReference>
<feature type="domain" description="4Fe-4S ferredoxin-type" evidence="9">
    <location>
        <begin position="256"/>
        <end position="283"/>
    </location>
</feature>
<dbReference type="Proteomes" id="UP000199337">
    <property type="component" value="Unassembled WGS sequence"/>
</dbReference>
<comment type="cofactor">
    <cofactor evidence="1">
        <name>[4Fe-4S] cluster</name>
        <dbReference type="ChEBI" id="CHEBI:49883"/>
    </cofactor>
</comment>
<evidence type="ECO:0000256" key="4">
    <source>
        <dbReference type="ARBA" id="ARBA00022485"/>
    </source>
</evidence>
<dbReference type="GO" id="GO:0009055">
    <property type="term" value="F:electron transfer activity"/>
    <property type="evidence" value="ECO:0007669"/>
    <property type="project" value="InterPro"/>
</dbReference>
<evidence type="ECO:0000259" key="9">
    <source>
        <dbReference type="PROSITE" id="PS51379"/>
    </source>
</evidence>
<dbReference type="PROSITE" id="PS00201">
    <property type="entry name" value="FLAVODOXIN"/>
    <property type="match status" value="1"/>
</dbReference>
<feature type="domain" description="Flavodoxin-like" evidence="8">
    <location>
        <begin position="28"/>
        <end position="180"/>
    </location>
</feature>
<dbReference type="InterPro" id="IPR029039">
    <property type="entry name" value="Flavoprotein-like_sf"/>
</dbReference>
<keyword evidence="6" id="KW-0408">Iron</keyword>
<dbReference type="SUPFAM" id="SSF52218">
    <property type="entry name" value="Flavoproteins"/>
    <property type="match status" value="1"/>
</dbReference>